<keyword evidence="2" id="KW-1133">Transmembrane helix</keyword>
<feature type="compositionally biased region" description="Acidic residues" evidence="1">
    <location>
        <begin position="237"/>
        <end position="254"/>
    </location>
</feature>
<dbReference type="AlphaFoldDB" id="F2TDM2"/>
<keyword evidence="2" id="KW-0472">Membrane</keyword>
<feature type="region of interest" description="Disordered" evidence="1">
    <location>
        <begin position="72"/>
        <end position="92"/>
    </location>
</feature>
<feature type="compositionally biased region" description="Low complexity" evidence="1">
    <location>
        <begin position="76"/>
        <end position="86"/>
    </location>
</feature>
<dbReference type="Proteomes" id="UP000007802">
    <property type="component" value="Unassembled WGS sequence"/>
</dbReference>
<evidence type="ECO:0000256" key="1">
    <source>
        <dbReference type="SAM" id="MobiDB-lite"/>
    </source>
</evidence>
<evidence type="ECO:0000313" key="3">
    <source>
        <dbReference type="EMBL" id="EGE81335.2"/>
    </source>
</evidence>
<proteinExistence type="predicted"/>
<protein>
    <submittedName>
        <fullName evidence="3">Uncharacterized protein</fullName>
    </submittedName>
</protein>
<feature type="compositionally biased region" description="Low complexity" evidence="1">
    <location>
        <begin position="222"/>
        <end position="236"/>
    </location>
</feature>
<gene>
    <name evidence="3" type="ORF">BDDG_04277</name>
</gene>
<dbReference type="HOGENOM" id="CLU_1277300_0_0_1"/>
<feature type="transmembrane region" description="Helical" evidence="2">
    <location>
        <begin position="24"/>
        <end position="44"/>
    </location>
</feature>
<accession>F2TDM2</accession>
<feature type="region of interest" description="Disordered" evidence="1">
    <location>
        <begin position="192"/>
        <end position="266"/>
    </location>
</feature>
<reference evidence="3" key="1">
    <citation type="submission" date="2010-03" db="EMBL/GenBank/DDBJ databases">
        <title>Annotation of Blastomyces dermatitidis strain ATCC 18188.</title>
        <authorList>
            <consortium name="The Broad Institute Genome Sequencing Platform"/>
            <consortium name="Broad Institute Genome Sequencing Center for Infectious Disease."/>
            <person name="Cuomo C."/>
            <person name="Klein B."/>
            <person name="Sullivan T."/>
            <person name="Heitman J."/>
            <person name="Young S."/>
            <person name="Zeng Q."/>
            <person name="Gargeya S."/>
            <person name="Alvarado L."/>
            <person name="Berlin A.M."/>
            <person name="Chapman S.B."/>
            <person name="Chen Z."/>
            <person name="Freedman E."/>
            <person name="Gellesch M."/>
            <person name="Goldberg J."/>
            <person name="Griggs A."/>
            <person name="Gujja S."/>
            <person name="Heilman E."/>
            <person name="Heiman D."/>
            <person name="Howarth C."/>
            <person name="Mehta T."/>
            <person name="Neiman D."/>
            <person name="Pearson M."/>
            <person name="Roberts A."/>
            <person name="Saif S."/>
            <person name="Shea T."/>
            <person name="Shenoy N."/>
            <person name="Sisk P."/>
            <person name="Stolte C."/>
            <person name="Sykes S."/>
            <person name="White J."/>
            <person name="Yandava C."/>
            <person name="Haas B."/>
            <person name="Nusbaum C."/>
            <person name="Birren B."/>
        </authorList>
    </citation>
    <scope>NUCLEOTIDE SEQUENCE [LARGE SCALE GENOMIC DNA]</scope>
    <source>
        <strain evidence="3">ATCC 18188</strain>
    </source>
</reference>
<dbReference type="EMBL" id="GG749425">
    <property type="protein sequence ID" value="EGE81335.2"/>
    <property type="molecule type" value="Genomic_DNA"/>
</dbReference>
<keyword evidence="2" id="KW-0812">Transmembrane</keyword>
<evidence type="ECO:0000256" key="2">
    <source>
        <dbReference type="SAM" id="Phobius"/>
    </source>
</evidence>
<organism evidence="3">
    <name type="scientific">Ajellomyces dermatitidis (strain ATCC 18188 / CBS 674.68)</name>
    <name type="common">Blastomyces dermatitidis</name>
    <dbReference type="NCBI Taxonomy" id="653446"/>
    <lineage>
        <taxon>Eukaryota</taxon>
        <taxon>Fungi</taxon>
        <taxon>Dikarya</taxon>
        <taxon>Ascomycota</taxon>
        <taxon>Pezizomycotina</taxon>
        <taxon>Eurotiomycetes</taxon>
        <taxon>Eurotiomycetidae</taxon>
        <taxon>Onygenales</taxon>
        <taxon>Ajellomycetaceae</taxon>
        <taxon>Blastomyces</taxon>
    </lineage>
</organism>
<name>F2TDM2_AJEDA</name>
<sequence>MIEGPFQCKGGRPRRSYLRGDMELRLLLPLSIISTPVTIVILVWSGPRGSCNDLHLQPFQRNLVNSQEKTGNFCNSGSQSDSQISRSLRDSAAPDHCMQRRLKTISPLSDHDHNRDPVLDKCEPEASCSLPGLAGVSDQHLYSLAKLLRSVGCQKQLILMNLKSDGENPLNNDEFRRTIDLNVRASATGGEVVNTLSSPGAKLKPQTPPDALQKGEGRGNRSNLSDNSDFNHFSDCSSDDDDDDEEYQESDDDDHVARRPCKRRKL</sequence>